<keyword evidence="1" id="KW-0472">Membrane</keyword>
<gene>
    <name evidence="2" type="ORF">HNP81_002055</name>
</gene>
<accession>A0ABR6CP36</accession>
<name>A0ABR6CP36_9BACI</name>
<dbReference type="Proteomes" id="UP000626697">
    <property type="component" value="Unassembled WGS sequence"/>
</dbReference>
<evidence type="ECO:0000256" key="1">
    <source>
        <dbReference type="SAM" id="Phobius"/>
    </source>
</evidence>
<protein>
    <submittedName>
        <fullName evidence="2">Uncharacterized protein</fullName>
    </submittedName>
</protein>
<keyword evidence="1" id="KW-0812">Transmembrane</keyword>
<keyword evidence="1" id="KW-1133">Transmembrane helix</keyword>
<evidence type="ECO:0000313" key="3">
    <source>
        <dbReference type="Proteomes" id="UP000626697"/>
    </source>
</evidence>
<keyword evidence="3" id="KW-1185">Reference proteome</keyword>
<reference evidence="2 3" key="1">
    <citation type="submission" date="2020-08" db="EMBL/GenBank/DDBJ databases">
        <title>Genomic Encyclopedia of Type Strains, Phase IV (KMG-IV): sequencing the most valuable type-strain genomes for metagenomic binning, comparative biology and taxonomic classification.</title>
        <authorList>
            <person name="Goeker M."/>
        </authorList>
    </citation>
    <scope>NUCLEOTIDE SEQUENCE [LARGE SCALE GENOMIC DNA]</scope>
    <source>
        <strain evidence="2 3">DSM 105481</strain>
    </source>
</reference>
<evidence type="ECO:0000313" key="2">
    <source>
        <dbReference type="EMBL" id="MBA9026770.1"/>
    </source>
</evidence>
<dbReference type="EMBL" id="JACJHX010000005">
    <property type="protein sequence ID" value="MBA9026770.1"/>
    <property type="molecule type" value="Genomic_DNA"/>
</dbReference>
<organism evidence="2 3">
    <name type="scientific">Peribacillus huizhouensis</name>
    <dbReference type="NCBI Taxonomy" id="1501239"/>
    <lineage>
        <taxon>Bacteria</taxon>
        <taxon>Bacillati</taxon>
        <taxon>Bacillota</taxon>
        <taxon>Bacilli</taxon>
        <taxon>Bacillales</taxon>
        <taxon>Bacillaceae</taxon>
        <taxon>Peribacillus</taxon>
    </lineage>
</organism>
<feature type="transmembrane region" description="Helical" evidence="1">
    <location>
        <begin position="6"/>
        <end position="27"/>
    </location>
</feature>
<comment type="caution">
    <text evidence="2">The sequence shown here is derived from an EMBL/GenBank/DDBJ whole genome shotgun (WGS) entry which is preliminary data.</text>
</comment>
<sequence length="112" mass="12645">MKSEFFNIICKGCFHILCCFSIIFTLITRGDFRCRYSLSAGGLGSLLSALHLRGLPQHAFPAGVSHLPLQSTSVRIGFLLKPTNFTKRAFVKDEILDVIPQQPLYNEQKRRC</sequence>
<proteinExistence type="predicted"/>